<dbReference type="EMBL" id="FPBO01000009">
    <property type="protein sequence ID" value="SFU77241.1"/>
    <property type="molecule type" value="Genomic_DNA"/>
</dbReference>
<dbReference type="Proteomes" id="UP000199391">
    <property type="component" value="Unassembled WGS sequence"/>
</dbReference>
<dbReference type="OrthoDB" id="9807959at2"/>
<reference evidence="3" key="1">
    <citation type="submission" date="2016-10" db="EMBL/GenBank/DDBJ databases">
        <authorList>
            <person name="Varghese N."/>
            <person name="Submissions S."/>
        </authorList>
    </citation>
    <scope>NUCLEOTIDE SEQUENCE [LARGE SCALE GENOMIC DNA]</scope>
    <source>
        <strain evidence="3">CGMCC 1.11014</strain>
    </source>
</reference>
<protein>
    <submittedName>
        <fullName evidence="2">HicB_like antitoxin of toxin-antitoxin system</fullName>
    </submittedName>
</protein>
<organism evidence="2 3">
    <name type="scientific">Pseudoduganella namucuonensis</name>
    <dbReference type="NCBI Taxonomy" id="1035707"/>
    <lineage>
        <taxon>Bacteria</taxon>
        <taxon>Pseudomonadati</taxon>
        <taxon>Pseudomonadota</taxon>
        <taxon>Betaproteobacteria</taxon>
        <taxon>Burkholderiales</taxon>
        <taxon>Oxalobacteraceae</taxon>
        <taxon>Telluria group</taxon>
        <taxon>Pseudoduganella</taxon>
    </lineage>
</organism>
<evidence type="ECO:0000313" key="3">
    <source>
        <dbReference type="Proteomes" id="UP000199391"/>
    </source>
</evidence>
<dbReference type="Gene3D" id="3.30.160.250">
    <property type="match status" value="1"/>
</dbReference>
<accession>A0A1I7IWL4</accession>
<feature type="domain" description="HicB-like antitoxin of toxin-antitoxin system" evidence="1">
    <location>
        <begin position="3"/>
        <end position="89"/>
    </location>
</feature>
<dbReference type="AlphaFoldDB" id="A0A1I7IWL4"/>
<evidence type="ECO:0000313" key="2">
    <source>
        <dbReference type="EMBL" id="SFU77241.1"/>
    </source>
</evidence>
<name>A0A1I7IWL4_9BURK</name>
<evidence type="ECO:0000259" key="1">
    <source>
        <dbReference type="Pfam" id="PF15919"/>
    </source>
</evidence>
<gene>
    <name evidence="2" type="ORF">SAMN05216552_100998</name>
</gene>
<dbReference type="RefSeq" id="WP_093555752.1">
    <property type="nucleotide sequence ID" value="NZ_FPBO01000009.1"/>
</dbReference>
<keyword evidence="3" id="KW-1185">Reference proteome</keyword>
<dbReference type="InterPro" id="IPR031807">
    <property type="entry name" value="HicB-like"/>
</dbReference>
<dbReference type="SUPFAM" id="SSF143100">
    <property type="entry name" value="TTHA1013/TTHA0281-like"/>
    <property type="match status" value="1"/>
</dbReference>
<dbReference type="STRING" id="1035707.SAMN05216552_100998"/>
<dbReference type="InterPro" id="IPR035069">
    <property type="entry name" value="TTHA1013/TTHA0281-like"/>
</dbReference>
<proteinExistence type="predicted"/>
<sequence>MYYPLYVWKDSGSAYGATFPDLPGVNTAADEIEDLPAMAQEAVECMYDGEDSMPPASPIEHWKDSKDYQSGFWMLIDINLAQIPRKNHRTT</sequence>
<dbReference type="Pfam" id="PF15919">
    <property type="entry name" value="HicB_lk_antitox"/>
    <property type="match status" value="1"/>
</dbReference>